<evidence type="ECO:0000313" key="1">
    <source>
        <dbReference type="EMBL" id="KAI9258779.1"/>
    </source>
</evidence>
<sequence>MVEFFKEIRSSKPRDAQSEDQYFIDHAASLYVSKKRASDLNQLDKKRRNSYEKKGIKMVGITANKNELQNIANKSGVFDSLTGIQGCFSSKYDIKHQLSFDKKNSFVLDEDGKTMLPCAHSVENLVVRLRVFTMIRRNEDIAKLEAWISAIKNLSQEHIDNIIGTIYKTYLTLPDLLAKTNIQPPH</sequence>
<name>A0AAD5K6P1_9FUNG</name>
<accession>A0AAD5K6P1</accession>
<keyword evidence="2" id="KW-1185">Reference proteome</keyword>
<comment type="caution">
    <text evidence="1">The sequence shown here is derived from an EMBL/GenBank/DDBJ whole genome shotgun (WGS) entry which is preliminary data.</text>
</comment>
<proteinExistence type="predicted"/>
<dbReference type="AlphaFoldDB" id="A0AAD5K6P1"/>
<reference evidence="1" key="1">
    <citation type="journal article" date="2022" name="IScience">
        <title>Evolution of zygomycete secretomes and the origins of terrestrial fungal ecologies.</title>
        <authorList>
            <person name="Chang Y."/>
            <person name="Wang Y."/>
            <person name="Mondo S."/>
            <person name="Ahrendt S."/>
            <person name="Andreopoulos W."/>
            <person name="Barry K."/>
            <person name="Beard J."/>
            <person name="Benny G.L."/>
            <person name="Blankenship S."/>
            <person name="Bonito G."/>
            <person name="Cuomo C."/>
            <person name="Desiro A."/>
            <person name="Gervers K.A."/>
            <person name="Hundley H."/>
            <person name="Kuo A."/>
            <person name="LaButti K."/>
            <person name="Lang B.F."/>
            <person name="Lipzen A."/>
            <person name="O'Donnell K."/>
            <person name="Pangilinan J."/>
            <person name="Reynolds N."/>
            <person name="Sandor L."/>
            <person name="Smith M.E."/>
            <person name="Tsang A."/>
            <person name="Grigoriev I.V."/>
            <person name="Stajich J.E."/>
            <person name="Spatafora J.W."/>
        </authorList>
    </citation>
    <scope>NUCLEOTIDE SEQUENCE</scope>
    <source>
        <strain evidence="1">RSA 2281</strain>
    </source>
</reference>
<dbReference type="Proteomes" id="UP001209540">
    <property type="component" value="Unassembled WGS sequence"/>
</dbReference>
<gene>
    <name evidence="1" type="ORF">BDA99DRAFT_101272</name>
</gene>
<organism evidence="1 2">
    <name type="scientific">Phascolomyces articulosus</name>
    <dbReference type="NCBI Taxonomy" id="60185"/>
    <lineage>
        <taxon>Eukaryota</taxon>
        <taxon>Fungi</taxon>
        <taxon>Fungi incertae sedis</taxon>
        <taxon>Mucoromycota</taxon>
        <taxon>Mucoromycotina</taxon>
        <taxon>Mucoromycetes</taxon>
        <taxon>Mucorales</taxon>
        <taxon>Lichtheimiaceae</taxon>
        <taxon>Phascolomyces</taxon>
    </lineage>
</organism>
<protein>
    <submittedName>
        <fullName evidence="1">Uncharacterized protein</fullName>
    </submittedName>
</protein>
<dbReference type="EMBL" id="JAIXMP010000018">
    <property type="protein sequence ID" value="KAI9258779.1"/>
    <property type="molecule type" value="Genomic_DNA"/>
</dbReference>
<reference evidence="1" key="2">
    <citation type="submission" date="2023-02" db="EMBL/GenBank/DDBJ databases">
        <authorList>
            <consortium name="DOE Joint Genome Institute"/>
            <person name="Mondo S.J."/>
            <person name="Chang Y."/>
            <person name="Wang Y."/>
            <person name="Ahrendt S."/>
            <person name="Andreopoulos W."/>
            <person name="Barry K."/>
            <person name="Beard J."/>
            <person name="Benny G.L."/>
            <person name="Blankenship S."/>
            <person name="Bonito G."/>
            <person name="Cuomo C."/>
            <person name="Desiro A."/>
            <person name="Gervers K.A."/>
            <person name="Hundley H."/>
            <person name="Kuo A."/>
            <person name="LaButti K."/>
            <person name="Lang B.F."/>
            <person name="Lipzen A."/>
            <person name="O'Donnell K."/>
            <person name="Pangilinan J."/>
            <person name="Reynolds N."/>
            <person name="Sandor L."/>
            <person name="Smith M.W."/>
            <person name="Tsang A."/>
            <person name="Grigoriev I.V."/>
            <person name="Stajich J.E."/>
            <person name="Spatafora J.W."/>
        </authorList>
    </citation>
    <scope>NUCLEOTIDE SEQUENCE</scope>
    <source>
        <strain evidence="1">RSA 2281</strain>
    </source>
</reference>
<evidence type="ECO:0000313" key="2">
    <source>
        <dbReference type="Proteomes" id="UP001209540"/>
    </source>
</evidence>